<organism evidence="1">
    <name type="scientific">Schistocephalus solidus</name>
    <name type="common">Tapeworm</name>
    <dbReference type="NCBI Taxonomy" id="70667"/>
    <lineage>
        <taxon>Eukaryota</taxon>
        <taxon>Metazoa</taxon>
        <taxon>Spiralia</taxon>
        <taxon>Lophotrochozoa</taxon>
        <taxon>Platyhelminthes</taxon>
        <taxon>Cestoda</taxon>
        <taxon>Eucestoda</taxon>
        <taxon>Diphyllobothriidea</taxon>
        <taxon>Diphyllobothriidae</taxon>
        <taxon>Schistocephalus</taxon>
    </lineage>
</organism>
<accession>A0A183SFC3</accession>
<evidence type="ECO:0000313" key="1">
    <source>
        <dbReference type="WBParaSite" id="SSLN_0000302101-mRNA-1"/>
    </source>
</evidence>
<name>A0A183SFC3_SCHSO</name>
<protein>
    <submittedName>
        <fullName evidence="1">Ras-GEF domain-containing protein</fullName>
    </submittedName>
</protein>
<dbReference type="WBParaSite" id="SSLN_0000302101-mRNA-1">
    <property type="protein sequence ID" value="SSLN_0000302101-mRNA-1"/>
    <property type="gene ID" value="SSLN_0000302101"/>
</dbReference>
<proteinExistence type="predicted"/>
<reference evidence="1" key="1">
    <citation type="submission" date="2016-06" db="UniProtKB">
        <authorList>
            <consortium name="WormBaseParasite"/>
        </authorList>
    </citation>
    <scope>IDENTIFICATION</scope>
</reference>
<dbReference type="AlphaFoldDB" id="A0A183SFC3"/>
<sequence>LVDTVWLFHSRKKTNCALLAWKPVNDRMAYARMDGHFTNISAAYVYAPTSAAEQRDKETYSHLQDEVSSLSSLCPVVRPPSEGEVFHAIQRLHNNKAPAEYGIHKEIYNACVDTLVPWLYELVNSPVAAYNWYPTLTCGSSKLGSTQRQHFGQPSRPAA</sequence>